<sequence length="1054" mass="118628">MIKYFTLIFFVGTLFAIDGRIKTNNNRTSDPFRQTAVAKIGDNPFPTNPMSDRAKGFVDQGRVKSAITNYGSFINWDFHPSGIWGDYSYLPAVSFISAVPGHKNVAHYSWQNLETIIDSEGFPARSIWESTNAYDAWFPTTGDTIFKGILFELDNDDGLYLPDNEKYSIDDITDDKQFYFNHEDRKIIISTFGAKDPNKTSTRIGFIYPWALRPALINRQDQFDFYDYGEDLEEWTADDNYSYYGANAAESHFISSESKTDWHASTMSRVNSHQSELNASDIFGGTPWVSGDDTYPVLAHSAYSDTWPKKMNPATGEMDSFWPGWWSEDYNINLPGCTHSRKDPKCWEEVPGRFISDMDVYMEFDDRWAHRANNVNTNNMYEQTGYPMGLRIKATAHSYGVSYAEDILFVTMKVRNESGDWKAEDEEGNPILDANGVQLSGEAMIMPDGTKLNRGKGFDYSGMSLGFYMDADVLMGDWSGYVSGLHTNDDDFMKYYWDVFEVNDDRMLISMAMIGDHDGISGVPGFALDEPSATSHPGTEFGVVATQLLDSPKATDPVDLDLDGAIDIFPGEPLKMTDWHWVDWYQRPGVVGPEGNSSSCYAGSEGCPVAKNKEEILYKLMVGDTSNLSEGEEAWHFHTPNPGTDLGVELNPHFDSVEGLKLEPVYERDPPGLDCVLIMSCGPFDLPVGREVPFSFCIIFGQNEDDLINNARFAQVMYNSRYQGFTPPTRPTVYAETGQGEVNIYWNDFAESSRDVVTGYADFEGYKIYKSIDGGSAWGEAEDMIFDTEGIFAGWRPFRQFDLSAESDSVRCVYSNDDCSEEEGNRGHSIRGEDPYFPWFSLGNDSGLEAVRLDEPIVINGDTMKYRFIDKNVIDGLEYTYSVVAYDMGVEPPFRTTYKNTGDGQFEAVIDTNYSNPDQWASPDGYASIENSKGTTVLDRNFVQVYPGVTPTSDLSNVGVVPNPYIVHSGFKESEHLRQIRFTNIPAQCTITIFTLNGEHVSTIEHDNEETGNAWWDMRSVNNQEISPGLYLFHVEQSNSSMSEPFIGKFAVIR</sequence>
<dbReference type="Gene3D" id="2.60.40.4070">
    <property type="match status" value="1"/>
</dbReference>
<name>S4WB64_9BACT</name>
<evidence type="ECO:0000313" key="1">
    <source>
        <dbReference type="EMBL" id="AGO87923.1"/>
    </source>
</evidence>
<organism evidence="1">
    <name type="scientific">uncultured bacterium FPPU_33B15</name>
    <dbReference type="NCBI Taxonomy" id="1343848"/>
    <lineage>
        <taxon>Bacteria</taxon>
        <taxon>environmental samples</taxon>
    </lineage>
</organism>
<accession>S4WB64</accession>
<protein>
    <submittedName>
        <fullName evidence="1">Uncharacterized protein</fullName>
    </submittedName>
</protein>
<dbReference type="AlphaFoldDB" id="S4WB64"/>
<reference evidence="1" key="1">
    <citation type="journal article" date="2014" name="ISME J.">
        <title>Genomic properties of Marine Group A bacteria indicate a role in the marine sulfur cycle.</title>
        <authorList>
            <person name="Wright J.J."/>
            <person name="Mewis K."/>
            <person name="Hanson N.W."/>
            <person name="Konwar K.M."/>
            <person name="Maas K.R."/>
            <person name="Hallam S.J."/>
        </authorList>
    </citation>
    <scope>NUCLEOTIDE SEQUENCE</scope>
</reference>
<proteinExistence type="predicted"/>
<dbReference type="EMBL" id="KF170419">
    <property type="protein sequence ID" value="AGO87923.1"/>
    <property type="molecule type" value="Genomic_DNA"/>
</dbReference>